<evidence type="ECO:0000313" key="1">
    <source>
        <dbReference type="EMBL" id="MDC9032241.1"/>
    </source>
</evidence>
<dbReference type="EMBL" id="JANHJP010000010">
    <property type="protein sequence ID" value="MDC9032241.1"/>
    <property type="molecule type" value="Genomic_DNA"/>
</dbReference>
<keyword evidence="1" id="KW-0067">ATP-binding</keyword>
<dbReference type="GO" id="GO:0005524">
    <property type="term" value="F:ATP binding"/>
    <property type="evidence" value="ECO:0007669"/>
    <property type="project" value="UniProtKB-KW"/>
</dbReference>
<dbReference type="InterPro" id="IPR027417">
    <property type="entry name" value="P-loop_NTPase"/>
</dbReference>
<evidence type="ECO:0000313" key="2">
    <source>
        <dbReference type="Proteomes" id="UP001221763"/>
    </source>
</evidence>
<protein>
    <submittedName>
        <fullName evidence="1">ATP-binding protein</fullName>
    </submittedName>
</protein>
<organism evidence="1 2">
    <name type="scientific">Columbia Basin potato purple top phytoplasma</name>
    <dbReference type="NCBI Taxonomy" id="307134"/>
    <lineage>
        <taxon>Bacteria</taxon>
        <taxon>Bacillati</taxon>
        <taxon>Mycoplasmatota</taxon>
        <taxon>Mollicutes</taxon>
        <taxon>Acholeplasmatales</taxon>
        <taxon>Acholeplasmataceae</taxon>
        <taxon>Candidatus Phytoplasma</taxon>
        <taxon>16SrVI (Clover proliferation group)</taxon>
    </lineage>
</organism>
<gene>
    <name evidence="1" type="ORF">M8044_000464</name>
</gene>
<proteinExistence type="predicted"/>
<dbReference type="Proteomes" id="UP001221763">
    <property type="component" value="Unassembled WGS sequence"/>
</dbReference>
<dbReference type="Gene3D" id="3.40.50.300">
    <property type="entry name" value="P-loop containing nucleotide triphosphate hydrolases"/>
    <property type="match status" value="1"/>
</dbReference>
<sequence length="52" mass="6344">MFIGRQKELKILKEKINSNHFYFGLIYGRRKIIKTRLLKEINKICIFHIFCS</sequence>
<comment type="caution">
    <text evidence="1">The sequence shown here is derived from an EMBL/GenBank/DDBJ whole genome shotgun (WGS) entry which is preliminary data.</text>
</comment>
<keyword evidence="2" id="KW-1185">Reference proteome</keyword>
<keyword evidence="1" id="KW-0547">Nucleotide-binding</keyword>
<reference evidence="1 2" key="1">
    <citation type="journal article" date="2023" name="Plant">
        <title>Draft Genome Sequence Resource of CBPPT1, a 'Candidatus Phytoplasma trifolii'-Related Strain Associated with Potato Purple Top Disease in the Columbia Basin, U.S.A.</title>
        <authorList>
            <person name="Wei W."/>
            <person name="Shao J."/>
            <person name="Bottner-Parker K.D."/>
            <person name="Zhao Y."/>
        </authorList>
    </citation>
    <scope>NUCLEOTIDE SEQUENCE [LARGE SCALE GENOMIC DNA]</scope>
    <source>
        <strain evidence="1 2">CBPPT1</strain>
    </source>
</reference>
<accession>A0ABT5LAP4</accession>
<name>A0ABT5LAP4_9MOLU</name>